<accession>A0A914R2T6</accession>
<reference evidence="2" key="1">
    <citation type="submission" date="2022-11" db="UniProtKB">
        <authorList>
            <consortium name="WormBaseParasite"/>
        </authorList>
    </citation>
    <scope>IDENTIFICATION</scope>
</reference>
<dbReference type="WBParaSite" id="PEQ_0000056401-mRNA-1">
    <property type="protein sequence ID" value="PEQ_0000056401-mRNA-1"/>
    <property type="gene ID" value="PEQ_0000056401"/>
</dbReference>
<protein>
    <submittedName>
        <fullName evidence="2">Uncharacterized protein</fullName>
    </submittedName>
</protein>
<organism evidence="1 2">
    <name type="scientific">Parascaris equorum</name>
    <name type="common">Equine roundworm</name>
    <dbReference type="NCBI Taxonomy" id="6256"/>
    <lineage>
        <taxon>Eukaryota</taxon>
        <taxon>Metazoa</taxon>
        <taxon>Ecdysozoa</taxon>
        <taxon>Nematoda</taxon>
        <taxon>Chromadorea</taxon>
        <taxon>Rhabditida</taxon>
        <taxon>Spirurina</taxon>
        <taxon>Ascaridomorpha</taxon>
        <taxon>Ascaridoidea</taxon>
        <taxon>Ascarididae</taxon>
        <taxon>Parascaris</taxon>
    </lineage>
</organism>
<evidence type="ECO:0000313" key="1">
    <source>
        <dbReference type="Proteomes" id="UP000887564"/>
    </source>
</evidence>
<dbReference type="AlphaFoldDB" id="A0A914R2T6"/>
<proteinExistence type="predicted"/>
<dbReference type="Proteomes" id="UP000887564">
    <property type="component" value="Unplaced"/>
</dbReference>
<name>A0A914R2T6_PAREQ</name>
<evidence type="ECO:0000313" key="2">
    <source>
        <dbReference type="WBParaSite" id="PEQ_0000056401-mRNA-1"/>
    </source>
</evidence>
<keyword evidence="1" id="KW-1185">Reference proteome</keyword>
<sequence>MNTTNTGRCVKTCADIVALDDVDPNLEQAAVNVLATVPACLNILVRKVRALFQFFLLRR</sequence>